<dbReference type="GO" id="GO:0090499">
    <property type="term" value="F:pimelyl-[acyl-carrier protein] methyl ester esterase activity"/>
    <property type="evidence" value="ECO:0007669"/>
    <property type="project" value="UniProtKB-EC"/>
</dbReference>
<comment type="similarity">
    <text evidence="5">Belongs to the AB hydrolase superfamily. Carboxylesterase BioH family.</text>
</comment>
<dbReference type="AlphaFoldDB" id="A0A1H6MS77"/>
<evidence type="ECO:0000256" key="1">
    <source>
        <dbReference type="ARBA" id="ARBA00022487"/>
    </source>
</evidence>
<feature type="domain" description="AB hydrolase-1" evidence="6">
    <location>
        <begin position="10"/>
        <end position="241"/>
    </location>
</feature>
<keyword evidence="8" id="KW-1185">Reference proteome</keyword>
<dbReference type="Proteomes" id="UP000199371">
    <property type="component" value="Unassembled WGS sequence"/>
</dbReference>
<comment type="subcellular location">
    <subcellularLocation>
        <location evidence="5">Cytoplasm</location>
    </subcellularLocation>
</comment>
<feature type="active site" description="Nucleophile" evidence="5">
    <location>
        <position position="83"/>
    </location>
</feature>
<dbReference type="UniPathway" id="UPA00078"/>
<dbReference type="GO" id="GO:0005737">
    <property type="term" value="C:cytoplasm"/>
    <property type="evidence" value="ECO:0007669"/>
    <property type="project" value="UniProtKB-SubCell"/>
</dbReference>
<dbReference type="InterPro" id="IPR000073">
    <property type="entry name" value="AB_hydrolase_1"/>
</dbReference>
<dbReference type="PANTHER" id="PTHR43194:SF5">
    <property type="entry name" value="PIMELOYL-[ACYL-CARRIER PROTEIN] METHYL ESTER ESTERASE"/>
    <property type="match status" value="1"/>
</dbReference>
<feature type="binding site" evidence="5">
    <location>
        <begin position="83"/>
        <end position="84"/>
    </location>
    <ligand>
        <name>substrate</name>
    </ligand>
</feature>
<feature type="active site" evidence="5">
    <location>
        <position position="235"/>
    </location>
</feature>
<dbReference type="GO" id="GO:0009102">
    <property type="term" value="P:biotin biosynthetic process"/>
    <property type="evidence" value="ECO:0007669"/>
    <property type="project" value="UniProtKB-UniRule"/>
</dbReference>
<dbReference type="Pfam" id="PF00561">
    <property type="entry name" value="Abhydrolase_1"/>
    <property type="match status" value="1"/>
</dbReference>
<evidence type="ECO:0000256" key="3">
    <source>
        <dbReference type="ARBA" id="ARBA00022756"/>
    </source>
</evidence>
<keyword evidence="3 5" id="KW-0093">Biotin biosynthesis</keyword>
<dbReference type="Gene3D" id="3.40.50.1820">
    <property type="entry name" value="alpha/beta hydrolase"/>
    <property type="match status" value="1"/>
</dbReference>
<proteinExistence type="inferred from homology"/>
<dbReference type="InterPro" id="IPR029058">
    <property type="entry name" value="AB_hydrolase_fold"/>
</dbReference>
<evidence type="ECO:0000256" key="2">
    <source>
        <dbReference type="ARBA" id="ARBA00022490"/>
    </source>
</evidence>
<comment type="pathway">
    <text evidence="5">Cofactor biosynthesis; biotin biosynthesis.</text>
</comment>
<dbReference type="HAMAP" id="MF_01260">
    <property type="entry name" value="Carboxylester"/>
    <property type="match status" value="1"/>
</dbReference>
<dbReference type="InterPro" id="IPR010076">
    <property type="entry name" value="BioH"/>
</dbReference>
<evidence type="ECO:0000313" key="8">
    <source>
        <dbReference type="Proteomes" id="UP000199371"/>
    </source>
</evidence>
<comment type="function">
    <text evidence="5">The physiological role of BioH is to remove the methyl group introduced by BioC when the pimeloyl moiety is complete. It allows to synthesize pimeloyl-ACP via the fatty acid synthetic pathway through the hydrolysis of the ester bonds of pimeloyl-ACP esters.</text>
</comment>
<dbReference type="EC" id="3.1.1.85" evidence="5"/>
<dbReference type="NCBIfam" id="TIGR01738">
    <property type="entry name" value="bioH"/>
    <property type="match status" value="1"/>
</dbReference>
<dbReference type="InterPro" id="IPR050228">
    <property type="entry name" value="Carboxylesterase_BioH"/>
</dbReference>
<feature type="binding site" evidence="5">
    <location>
        <position position="235"/>
    </location>
    <ligand>
        <name>substrate</name>
    </ligand>
</feature>
<evidence type="ECO:0000256" key="4">
    <source>
        <dbReference type="ARBA" id="ARBA00022801"/>
    </source>
</evidence>
<sequence>MAEKMTSDKPVLVLLHGWGVNQGVWHGVAQQLESQLDGKIQLLTPDLPGFGLCRNYPQPYQLDAVVEMLAAHIPAQSYVCGWSLGGLLAIALAHRYPHKVKQLGLIAASPCFMAQQNWPGMAEAIMQQFARALSENLPLTIERFLAIQAMGSSSARADIKVLKQAIMAYPMADITAVEGALQLLKLDLRQQFAALTQPVAGFFGRLDSLVPVKVTDLLQQLQPHGQFVVAAHASHAPFISHQDEFIQWLRLWLN</sequence>
<keyword evidence="2 5" id="KW-0963">Cytoplasm</keyword>
<name>A0A1H6MS77_9GAMM</name>
<dbReference type="EMBL" id="FNXF01000013">
    <property type="protein sequence ID" value="SEI04794.1"/>
    <property type="molecule type" value="Genomic_DNA"/>
</dbReference>
<feature type="active site" evidence="5">
    <location>
        <position position="207"/>
    </location>
</feature>
<accession>A0A1H6MS77</accession>
<evidence type="ECO:0000313" key="7">
    <source>
        <dbReference type="EMBL" id="SEI04794.1"/>
    </source>
</evidence>
<dbReference type="SUPFAM" id="SSF53474">
    <property type="entry name" value="alpha/beta-Hydrolases"/>
    <property type="match status" value="1"/>
</dbReference>
<feature type="binding site" evidence="5">
    <location>
        <position position="18"/>
    </location>
    <ligand>
        <name>substrate</name>
    </ligand>
</feature>
<comment type="subunit">
    <text evidence="5">Monomer.</text>
</comment>
<comment type="catalytic activity">
    <reaction evidence="5">
        <text>6-carboxyhexanoyl-[ACP] methyl ester + H2O = 6-carboxyhexanoyl-[ACP] + methanol + H(+)</text>
        <dbReference type="Rhea" id="RHEA:42700"/>
        <dbReference type="Rhea" id="RHEA-COMP:9955"/>
        <dbReference type="Rhea" id="RHEA-COMP:10186"/>
        <dbReference type="ChEBI" id="CHEBI:15377"/>
        <dbReference type="ChEBI" id="CHEBI:15378"/>
        <dbReference type="ChEBI" id="CHEBI:17790"/>
        <dbReference type="ChEBI" id="CHEBI:78846"/>
        <dbReference type="ChEBI" id="CHEBI:82735"/>
        <dbReference type="EC" id="3.1.1.85"/>
    </reaction>
</comment>
<keyword evidence="4 5" id="KW-0378">Hydrolase</keyword>
<keyword evidence="1 5" id="KW-0719">Serine esterase</keyword>
<evidence type="ECO:0000259" key="6">
    <source>
        <dbReference type="Pfam" id="PF00561"/>
    </source>
</evidence>
<dbReference type="OrthoDB" id="9780744at2"/>
<dbReference type="STRING" id="173990.SAMN05660691_03089"/>
<gene>
    <name evidence="5" type="primary">bioH</name>
    <name evidence="7" type="ORF">SAMN05660691_03089</name>
</gene>
<feature type="binding site" evidence="5">
    <location>
        <begin position="144"/>
        <end position="148"/>
    </location>
    <ligand>
        <name>substrate</name>
    </ligand>
</feature>
<organism evidence="7 8">
    <name type="scientific">Rheinheimera pacifica</name>
    <dbReference type="NCBI Taxonomy" id="173990"/>
    <lineage>
        <taxon>Bacteria</taxon>
        <taxon>Pseudomonadati</taxon>
        <taxon>Pseudomonadota</taxon>
        <taxon>Gammaproteobacteria</taxon>
        <taxon>Chromatiales</taxon>
        <taxon>Chromatiaceae</taxon>
        <taxon>Rheinheimera</taxon>
    </lineage>
</organism>
<reference evidence="8" key="1">
    <citation type="submission" date="2016-10" db="EMBL/GenBank/DDBJ databases">
        <authorList>
            <person name="Varghese N."/>
            <person name="Submissions S."/>
        </authorList>
    </citation>
    <scope>NUCLEOTIDE SEQUENCE [LARGE SCALE GENOMIC DNA]</scope>
    <source>
        <strain evidence="8">DSM 17616</strain>
    </source>
</reference>
<protein>
    <recommendedName>
        <fullName evidence="5">Pimeloyl-[acyl-carrier protein] methyl ester esterase</fullName>
        <ecNumber evidence="5">3.1.1.85</ecNumber>
    </recommendedName>
    <alternativeName>
        <fullName evidence="5">Biotin synthesis protein BioH</fullName>
    </alternativeName>
    <alternativeName>
        <fullName evidence="5">Carboxylesterase BioH</fullName>
    </alternativeName>
</protein>
<dbReference type="PANTHER" id="PTHR43194">
    <property type="entry name" value="HYDROLASE ALPHA/BETA FOLD FAMILY"/>
    <property type="match status" value="1"/>
</dbReference>
<evidence type="ECO:0000256" key="5">
    <source>
        <dbReference type="HAMAP-Rule" id="MF_01260"/>
    </source>
</evidence>